<dbReference type="EMBL" id="LLXI01001736">
    <property type="protein sequence ID" value="PKY54949.1"/>
    <property type="molecule type" value="Genomic_DNA"/>
</dbReference>
<protein>
    <submittedName>
        <fullName evidence="3">Uncharacterized protein</fullName>
    </submittedName>
</protein>
<dbReference type="VEuPathDB" id="FungiDB:FUN_009413"/>
<evidence type="ECO:0000313" key="4">
    <source>
        <dbReference type="Proteomes" id="UP000234323"/>
    </source>
</evidence>
<accession>A0A2I1H7U7</accession>
<evidence type="ECO:0000313" key="3">
    <source>
        <dbReference type="EMBL" id="PKY54949.1"/>
    </source>
</evidence>
<dbReference type="AlphaFoldDB" id="A0A2I1H7U7"/>
<organism evidence="3 4">
    <name type="scientific">Rhizophagus irregularis</name>
    <dbReference type="NCBI Taxonomy" id="588596"/>
    <lineage>
        <taxon>Eukaryota</taxon>
        <taxon>Fungi</taxon>
        <taxon>Fungi incertae sedis</taxon>
        <taxon>Mucoromycota</taxon>
        <taxon>Glomeromycotina</taxon>
        <taxon>Glomeromycetes</taxon>
        <taxon>Glomerales</taxon>
        <taxon>Glomeraceae</taxon>
        <taxon>Rhizophagus</taxon>
    </lineage>
</organism>
<evidence type="ECO:0000256" key="1">
    <source>
        <dbReference type="SAM" id="Coils"/>
    </source>
</evidence>
<comment type="caution">
    <text evidence="3">The sequence shown here is derived from an EMBL/GenBank/DDBJ whole genome shotgun (WGS) entry which is preliminary data.</text>
</comment>
<sequence>MSAHEYFERNETTWNIKEFLEFCNFEPFDKKSITDRKLAKQWDIDRSSTSTISELAPSKRDSQSDDDFQPSNQATMRKKRFSLKKNKSVNVSPVNVSPTGVSPTNISPVNISPINLSFANVSLTNISPAIVSPTDVSPVNVSPSTPIEKIHSTRETQELLKKLQNEKTLANEPICSNIIDTTNIPLMKRLGINQVYSWVPVVNETTKYIDELIANTDTRPKLRNKLQNSYISPDEMYEFNKHYEKNWAHSFANKILSFFEAPRNPLLDKNSEGWLNCHILSLLIDDCFMTCDEIQVHRGEEMSLASIERKNLSREESNRKQYGHKIDIVFRIDDSEYFSSETYIDEDLQNLKPISYKHKILREMKDQLDRLLKKLKFTSDTIKELKNITIYGLNQGGLNGKIYVMYYDVDLQYYFVFETCRYRIGTTWGSVPESLASLKDILSLKFLIISGNNRVILSILWMLLRE</sequence>
<keyword evidence="4" id="KW-1185">Reference proteome</keyword>
<gene>
    <name evidence="3" type="ORF">RhiirA4_427144</name>
</gene>
<reference evidence="3 4" key="1">
    <citation type="submission" date="2015-10" db="EMBL/GenBank/DDBJ databases">
        <title>Genome analyses suggest a sexual origin of heterokaryosis in a supposedly ancient asexual fungus.</title>
        <authorList>
            <person name="Ropars J."/>
            <person name="Sedzielewska K."/>
            <person name="Noel J."/>
            <person name="Charron P."/>
            <person name="Farinelli L."/>
            <person name="Marton T."/>
            <person name="Kruger M."/>
            <person name="Pelin A."/>
            <person name="Brachmann A."/>
            <person name="Corradi N."/>
        </authorList>
    </citation>
    <scope>NUCLEOTIDE SEQUENCE [LARGE SCALE GENOMIC DNA]</scope>
    <source>
        <strain evidence="3 4">A4</strain>
    </source>
</reference>
<evidence type="ECO:0000256" key="2">
    <source>
        <dbReference type="SAM" id="MobiDB-lite"/>
    </source>
</evidence>
<feature type="coiled-coil region" evidence="1">
    <location>
        <begin position="361"/>
        <end position="388"/>
    </location>
</feature>
<name>A0A2I1H7U7_9GLOM</name>
<dbReference type="VEuPathDB" id="FungiDB:RhiirFUN_021209"/>
<dbReference type="Proteomes" id="UP000234323">
    <property type="component" value="Unassembled WGS sequence"/>
</dbReference>
<proteinExistence type="predicted"/>
<keyword evidence="1" id="KW-0175">Coiled coil</keyword>
<feature type="region of interest" description="Disordered" evidence="2">
    <location>
        <begin position="49"/>
        <end position="82"/>
    </location>
</feature>